<protein>
    <submittedName>
        <fullName evidence="2">FeoB-associated Cys-rich membrane protein</fullName>
    </submittedName>
</protein>
<proteinExistence type="predicted"/>
<keyword evidence="3" id="KW-1185">Reference proteome</keyword>
<evidence type="ECO:0000313" key="2">
    <source>
        <dbReference type="EMBL" id="MST96103.1"/>
    </source>
</evidence>
<reference evidence="2 3" key="1">
    <citation type="submission" date="2019-08" db="EMBL/GenBank/DDBJ databases">
        <title>In-depth cultivation of the pig gut microbiome towards novel bacterial diversity and tailored functional studies.</title>
        <authorList>
            <person name="Wylensek D."/>
            <person name="Hitch T.C.A."/>
            <person name="Clavel T."/>
        </authorList>
    </citation>
    <scope>NUCLEOTIDE SEQUENCE [LARGE SCALE GENOMIC DNA]</scope>
    <source>
        <strain evidence="2 3">BBE-744-WT-12</strain>
    </source>
</reference>
<organism evidence="2 3">
    <name type="scientific">Victivallis lenta</name>
    <dbReference type="NCBI Taxonomy" id="2606640"/>
    <lineage>
        <taxon>Bacteria</taxon>
        <taxon>Pseudomonadati</taxon>
        <taxon>Lentisphaerota</taxon>
        <taxon>Lentisphaeria</taxon>
        <taxon>Victivallales</taxon>
        <taxon>Victivallaceae</taxon>
        <taxon>Victivallis</taxon>
    </lineage>
</organism>
<gene>
    <name evidence="2" type="ORF">FYJ85_03465</name>
</gene>
<sequence length="53" mass="6154">MEFYFGFIHHWDKILVGLLALGALYLLIRKFRKGECNCGSCSKSCPAKKFKER</sequence>
<comment type="caution">
    <text evidence="2">The sequence shown here is derived from an EMBL/GenBank/DDBJ whole genome shotgun (WGS) entry which is preliminary data.</text>
</comment>
<dbReference type="AlphaFoldDB" id="A0A844FYY1"/>
<keyword evidence="1" id="KW-0472">Membrane</keyword>
<accession>A0A844FYY1</accession>
<keyword evidence="1" id="KW-0812">Transmembrane</keyword>
<feature type="transmembrane region" description="Helical" evidence="1">
    <location>
        <begin position="6"/>
        <end position="28"/>
    </location>
</feature>
<keyword evidence="1" id="KW-1133">Transmembrane helix</keyword>
<evidence type="ECO:0000313" key="3">
    <source>
        <dbReference type="Proteomes" id="UP000435649"/>
    </source>
</evidence>
<dbReference type="RefSeq" id="WP_106055782.1">
    <property type="nucleotide sequence ID" value="NZ_CALXOB010000031.1"/>
</dbReference>
<name>A0A844FYY1_9BACT</name>
<dbReference type="Proteomes" id="UP000435649">
    <property type="component" value="Unassembled WGS sequence"/>
</dbReference>
<evidence type="ECO:0000256" key="1">
    <source>
        <dbReference type="SAM" id="Phobius"/>
    </source>
</evidence>
<dbReference type="EMBL" id="VUNS01000002">
    <property type="protein sequence ID" value="MST96103.1"/>
    <property type="molecule type" value="Genomic_DNA"/>
</dbReference>